<dbReference type="GO" id="GO:0006749">
    <property type="term" value="P:glutathione metabolic process"/>
    <property type="evidence" value="ECO:0007669"/>
    <property type="project" value="TreeGrafter"/>
</dbReference>
<dbReference type="Gene3D" id="3.40.30.10">
    <property type="entry name" value="Glutaredoxin"/>
    <property type="match status" value="2"/>
</dbReference>
<feature type="domain" description="GST N-terminal" evidence="1">
    <location>
        <begin position="2"/>
        <end position="81"/>
    </location>
</feature>
<dbReference type="InterPro" id="IPR036249">
    <property type="entry name" value="Thioredoxin-like_sf"/>
</dbReference>
<dbReference type="Pfam" id="PF02798">
    <property type="entry name" value="GST_N"/>
    <property type="match status" value="2"/>
</dbReference>
<proteinExistence type="predicted"/>
<evidence type="ECO:0000313" key="3">
    <source>
        <dbReference type="Proteomes" id="UP000515163"/>
    </source>
</evidence>
<dbReference type="FunFam" id="1.20.1050.10:FF:000030">
    <property type="entry name" value="Glutathione S-transferase S1"/>
    <property type="match status" value="2"/>
</dbReference>
<dbReference type="OrthoDB" id="5947290at2759"/>
<reference evidence="4" key="1">
    <citation type="submission" date="2025-08" db="UniProtKB">
        <authorList>
            <consortium name="RefSeq"/>
        </authorList>
    </citation>
    <scope>IDENTIFICATION</scope>
    <source>
        <tissue evidence="4">Tentacle</tissue>
    </source>
</reference>
<dbReference type="PANTHER" id="PTHR11571:SF150">
    <property type="entry name" value="GLUTATHIONE S-TRANSFERASE"/>
    <property type="match status" value="1"/>
</dbReference>
<dbReference type="SFLD" id="SFLDG00363">
    <property type="entry name" value="AMPS_(cytGST):_Alpha-__Mu-__Pi"/>
    <property type="match status" value="2"/>
</dbReference>
<dbReference type="GeneID" id="116290139"/>
<dbReference type="InterPro" id="IPR004045">
    <property type="entry name" value="Glutathione_S-Trfase_N"/>
</dbReference>
<dbReference type="InParanoid" id="A0A6P8H980"/>
<dbReference type="KEGG" id="aten:116290139"/>
<name>A0A6P8H980_ACTTE</name>
<dbReference type="InterPro" id="IPR040079">
    <property type="entry name" value="Glutathione_S-Trfase"/>
</dbReference>
<dbReference type="Pfam" id="PF14497">
    <property type="entry name" value="GST_C_3"/>
    <property type="match status" value="2"/>
</dbReference>
<dbReference type="GO" id="GO:0004364">
    <property type="term" value="F:glutathione transferase activity"/>
    <property type="evidence" value="ECO:0007669"/>
    <property type="project" value="TreeGrafter"/>
</dbReference>
<protein>
    <submittedName>
        <fullName evidence="4">Uncharacterized protein LOC116290139</fullName>
    </submittedName>
</protein>
<dbReference type="SFLD" id="SFLDG01205">
    <property type="entry name" value="AMPS.1"/>
    <property type="match status" value="2"/>
</dbReference>
<gene>
    <name evidence="4" type="primary">LOC116290139</name>
</gene>
<dbReference type="CDD" id="cd03192">
    <property type="entry name" value="GST_C_Sigma_like"/>
    <property type="match status" value="2"/>
</dbReference>
<organism evidence="3 4">
    <name type="scientific">Actinia tenebrosa</name>
    <name type="common">Australian red waratah sea anemone</name>
    <dbReference type="NCBI Taxonomy" id="6105"/>
    <lineage>
        <taxon>Eukaryota</taxon>
        <taxon>Metazoa</taxon>
        <taxon>Cnidaria</taxon>
        <taxon>Anthozoa</taxon>
        <taxon>Hexacorallia</taxon>
        <taxon>Actiniaria</taxon>
        <taxon>Actiniidae</taxon>
        <taxon>Actinia</taxon>
    </lineage>
</organism>
<dbReference type="AlphaFoldDB" id="A0A6P8H980"/>
<dbReference type="InterPro" id="IPR036282">
    <property type="entry name" value="Glutathione-S-Trfase_C_sf"/>
</dbReference>
<evidence type="ECO:0000259" key="2">
    <source>
        <dbReference type="PROSITE" id="PS50405"/>
    </source>
</evidence>
<feature type="domain" description="GST N-terminal" evidence="1">
    <location>
        <begin position="228"/>
        <end position="307"/>
    </location>
</feature>
<feature type="domain" description="GST C-terminal" evidence="2">
    <location>
        <begin position="309"/>
        <end position="430"/>
    </location>
</feature>
<dbReference type="SUPFAM" id="SSF47616">
    <property type="entry name" value="GST C-terminal domain-like"/>
    <property type="match status" value="2"/>
</dbReference>
<dbReference type="CDD" id="cd03039">
    <property type="entry name" value="GST_N_Sigma_like"/>
    <property type="match status" value="2"/>
</dbReference>
<dbReference type="Proteomes" id="UP000515163">
    <property type="component" value="Unplaced"/>
</dbReference>
<dbReference type="PROSITE" id="PS50405">
    <property type="entry name" value="GST_CTER"/>
    <property type="match status" value="2"/>
</dbReference>
<dbReference type="FunFam" id="3.40.30.10:FF:000258">
    <property type="entry name" value="Glutathione S-transferase"/>
    <property type="match status" value="2"/>
</dbReference>
<accession>A0A6P8H980</accession>
<dbReference type="RefSeq" id="XP_031552994.1">
    <property type="nucleotide sequence ID" value="XM_031697134.1"/>
</dbReference>
<keyword evidence="3" id="KW-1185">Reference proteome</keyword>
<sequence length="430" mass="48927">MPSYKLHYFNARGRAEITRLCFAAAGVKYEDIRYTREEWLKKKEEGLSPMGYLPMLEVDGKKVCESMAIARYVAREHGLCPSDSFEIAQCDQICDAFGDLLGKLVKFHYEKDEERKKTFKEEFDSTHLPAFLTKMTALLKSNNEGKGFFVGNKFSYADIVILHCCGMAPIQSAVEKFPEIKAHYGRIGEIPGIKEWIKNRPDTPMRYITVDRLPRIGLLANNSLCKMPNYKLYYFNARGRAEAIRLLFAAAGVQFEDVRFAGEEWAKKKQEGLSPMGYLPMLEVDGKKLCESMAIARYVARENGLCPSDSFEIALCDQITDACGDCFGKVVKIYFEKDEERKKAAKEEFDNTQLPAFLTKMTALLKSNNDGKGFFVGNKLTYADITFFDTFQKFEAAATEKYPELKALCQRIGDIPGIKEWIKSRPDTPM</sequence>
<dbReference type="SUPFAM" id="SSF52833">
    <property type="entry name" value="Thioredoxin-like"/>
    <property type="match status" value="2"/>
</dbReference>
<dbReference type="InterPro" id="IPR050213">
    <property type="entry name" value="GST_superfamily"/>
</dbReference>
<evidence type="ECO:0000313" key="4">
    <source>
        <dbReference type="RefSeq" id="XP_031552994.1"/>
    </source>
</evidence>
<feature type="domain" description="GST C-terminal" evidence="2">
    <location>
        <begin position="83"/>
        <end position="205"/>
    </location>
</feature>
<dbReference type="Gene3D" id="1.20.1050.10">
    <property type="match status" value="2"/>
</dbReference>
<evidence type="ECO:0000259" key="1">
    <source>
        <dbReference type="PROSITE" id="PS50404"/>
    </source>
</evidence>
<dbReference type="InterPro" id="IPR010987">
    <property type="entry name" value="Glutathione-S-Trfase_C-like"/>
</dbReference>
<dbReference type="SFLD" id="SFLDS00019">
    <property type="entry name" value="Glutathione_Transferase_(cytos"/>
    <property type="match status" value="2"/>
</dbReference>
<dbReference type="InterPro" id="IPR004046">
    <property type="entry name" value="GST_C"/>
</dbReference>
<dbReference type="PANTHER" id="PTHR11571">
    <property type="entry name" value="GLUTATHIONE S-TRANSFERASE"/>
    <property type="match status" value="1"/>
</dbReference>
<dbReference type="PROSITE" id="PS50404">
    <property type="entry name" value="GST_NTER"/>
    <property type="match status" value="2"/>
</dbReference>